<dbReference type="Proteomes" id="UP000195607">
    <property type="component" value="Chromosome I"/>
</dbReference>
<evidence type="ECO:0000256" key="5">
    <source>
        <dbReference type="ARBA" id="ARBA00022759"/>
    </source>
</evidence>
<dbReference type="GO" id="GO:0005737">
    <property type="term" value="C:cytoplasm"/>
    <property type="evidence" value="ECO:0007669"/>
    <property type="project" value="UniProtKB-SubCell"/>
</dbReference>
<comment type="cofactor">
    <cofactor evidence="8">
        <name>Zn(2+)</name>
        <dbReference type="ChEBI" id="CHEBI:29105"/>
    </cofactor>
    <text evidence="8">Binds 1 zinc ion per subunit.</text>
</comment>
<dbReference type="GO" id="GO:0008270">
    <property type="term" value="F:zinc ion binding"/>
    <property type="evidence" value="ECO:0007669"/>
    <property type="project" value="UniProtKB-UniRule"/>
</dbReference>
<evidence type="ECO:0000313" key="11">
    <source>
        <dbReference type="Proteomes" id="UP000187822"/>
    </source>
</evidence>
<dbReference type="GO" id="GO:0004526">
    <property type="term" value="F:ribonuclease P activity"/>
    <property type="evidence" value="ECO:0007669"/>
    <property type="project" value="UniProtKB-UniRule"/>
</dbReference>
<sequence length="95" mass="11367">MKPNKNETRNVALKRIDYLYNLMNSESVVPKSEIVKQIEKLSVRFDITLSKNIKRSYCKNCKYPYEHNYRLRIKKGKVLVTCLNCNNIRRFDISH</sequence>
<keyword evidence="7 8" id="KW-0862">Zinc</keyword>
<protein>
    <recommendedName>
        <fullName evidence="8">Ribonuclease P protein component 4</fullName>
        <shortName evidence="8">RNase P component 4</shortName>
        <ecNumber evidence="8">3.1.26.5</ecNumber>
    </recommendedName>
    <alternativeName>
        <fullName evidence="8">Rpp21</fullName>
    </alternativeName>
</protein>
<accession>A0A1N5U1I7</accession>
<comment type="subunit">
    <text evidence="8">Consists of a catalytic RNA component and at least 4-5 protein subunits.</text>
</comment>
<evidence type="ECO:0000313" key="9">
    <source>
        <dbReference type="EMBL" id="SIM54225.1"/>
    </source>
</evidence>
<keyword evidence="11" id="KW-1185">Reference proteome</keyword>
<gene>
    <name evidence="8" type="primary">rnp4</name>
    <name evidence="10" type="ORF">CPM_0757</name>
    <name evidence="9" type="ORF">CSP5_0761</name>
</gene>
<dbReference type="PIRSF" id="PIRSF004878">
    <property type="entry name" value="RNase_P_4"/>
    <property type="match status" value="1"/>
</dbReference>
<dbReference type="RefSeq" id="WP_077076113.1">
    <property type="nucleotide sequence ID" value="NZ_LT671858.1"/>
</dbReference>
<feature type="binding site" evidence="8">
    <location>
        <position position="61"/>
    </location>
    <ligand>
        <name>Zn(2+)</name>
        <dbReference type="ChEBI" id="CHEBI:29105"/>
    </ligand>
</feature>
<proteinExistence type="inferred from homology"/>
<evidence type="ECO:0000256" key="7">
    <source>
        <dbReference type="ARBA" id="ARBA00022833"/>
    </source>
</evidence>
<dbReference type="InterPro" id="IPR016432">
    <property type="entry name" value="RNP4"/>
</dbReference>
<evidence type="ECO:0000256" key="8">
    <source>
        <dbReference type="HAMAP-Rule" id="MF_00757"/>
    </source>
</evidence>
<comment type="catalytic activity">
    <reaction evidence="8">
        <text>Endonucleolytic cleavage of RNA, removing 5'-extranucleotides from tRNA precursor.</text>
        <dbReference type="EC" id="3.1.26.5"/>
    </reaction>
</comment>
<name>A0A1N5U1I7_9ARCH</name>
<feature type="binding site" evidence="8">
    <location>
        <position position="58"/>
    </location>
    <ligand>
        <name>Zn(2+)</name>
        <dbReference type="ChEBI" id="CHEBI:29105"/>
    </ligand>
</feature>
<feature type="binding site" evidence="8">
    <location>
        <position position="82"/>
    </location>
    <ligand>
        <name>Zn(2+)</name>
        <dbReference type="ChEBI" id="CHEBI:29105"/>
    </ligand>
</feature>
<evidence type="ECO:0000256" key="3">
    <source>
        <dbReference type="ARBA" id="ARBA00022722"/>
    </source>
</evidence>
<dbReference type="KEGG" id="cdiv:CPM_0757"/>
<evidence type="ECO:0000256" key="1">
    <source>
        <dbReference type="ARBA" id="ARBA00022490"/>
    </source>
</evidence>
<evidence type="ECO:0000313" key="10">
    <source>
        <dbReference type="EMBL" id="SJK84605.1"/>
    </source>
</evidence>
<keyword evidence="6 8" id="KW-0378">Hydrolase</keyword>
<reference evidence="10" key="2">
    <citation type="submission" date="2016-06" db="EMBL/GenBank/DDBJ databases">
        <authorList>
            <person name="Olsen C.W."/>
            <person name="Carey S."/>
            <person name="Hinshaw L."/>
            <person name="Karasin A.I."/>
        </authorList>
    </citation>
    <scope>NUCLEOTIDE SEQUENCE [LARGE SCALE GENOMIC DNA]</scope>
    <source>
        <strain evidence="10">PM4</strain>
    </source>
</reference>
<dbReference type="Pfam" id="PF04032">
    <property type="entry name" value="Rpr2"/>
    <property type="match status" value="1"/>
</dbReference>
<dbReference type="Gene3D" id="6.20.50.20">
    <property type="match status" value="1"/>
</dbReference>
<dbReference type="STRING" id="1673428.CPM_0757"/>
<organism evidence="9">
    <name type="scientific">Cuniculiplasma divulgatum</name>
    <dbReference type="NCBI Taxonomy" id="1673428"/>
    <lineage>
        <taxon>Archaea</taxon>
        <taxon>Methanobacteriati</taxon>
        <taxon>Thermoplasmatota</taxon>
        <taxon>Thermoplasmata</taxon>
        <taxon>Thermoplasmatales</taxon>
        <taxon>Cuniculiplasmataceae</taxon>
        <taxon>Cuniculiplasma</taxon>
    </lineage>
</organism>
<dbReference type="HAMAP" id="MF_00757">
    <property type="entry name" value="RNase_P_4"/>
    <property type="match status" value="1"/>
</dbReference>
<dbReference type="InterPro" id="IPR007175">
    <property type="entry name" value="Rpr2/Snm1/Rpp21"/>
</dbReference>
<keyword evidence="5 8" id="KW-0255">Endonuclease</keyword>
<keyword evidence="4 8" id="KW-0479">Metal-binding</keyword>
<evidence type="ECO:0000256" key="2">
    <source>
        <dbReference type="ARBA" id="ARBA00022694"/>
    </source>
</evidence>
<dbReference type="GO" id="GO:0001682">
    <property type="term" value="P:tRNA 5'-leader removal"/>
    <property type="evidence" value="ECO:0007669"/>
    <property type="project" value="UniProtKB-UniRule"/>
</dbReference>
<reference evidence="11" key="3">
    <citation type="submission" date="2016-06" db="EMBL/GenBank/DDBJ databases">
        <authorList>
            <person name="Toshchakov V.S."/>
        </authorList>
    </citation>
    <scope>NUCLEOTIDE SEQUENCE [LARGE SCALE GENOMIC DNA]</scope>
    <source>
        <strain>PM4 (JCM 30641</strain>
        <strain evidence="11">\VKM B-2940)</strain>
    </source>
</reference>
<dbReference type="EMBL" id="LT719092">
    <property type="protein sequence ID" value="SJK84605.1"/>
    <property type="molecule type" value="Genomic_DNA"/>
</dbReference>
<dbReference type="GO" id="GO:0030677">
    <property type="term" value="C:ribonuclease P complex"/>
    <property type="evidence" value="ECO:0007669"/>
    <property type="project" value="UniProtKB-UniRule"/>
</dbReference>
<reference evidence="9" key="1">
    <citation type="submission" date="2016-04" db="EMBL/GenBank/DDBJ databases">
        <authorList>
            <person name="Evans L.H."/>
            <person name="Alamgir A."/>
            <person name="Owens N."/>
            <person name="Weber N.D."/>
            <person name="Virtaneva K."/>
            <person name="Barbian K."/>
            <person name="Babar A."/>
            <person name="Rosenke K."/>
        </authorList>
    </citation>
    <scope>NUCLEOTIDE SEQUENCE [LARGE SCALE GENOMIC DNA]</scope>
    <source>
        <strain evidence="9">S5</strain>
    </source>
</reference>
<keyword evidence="1 8" id="KW-0963">Cytoplasm</keyword>
<dbReference type="EMBL" id="LT671858">
    <property type="protein sequence ID" value="SIM54225.1"/>
    <property type="molecule type" value="Genomic_DNA"/>
</dbReference>
<evidence type="ECO:0000256" key="4">
    <source>
        <dbReference type="ARBA" id="ARBA00022723"/>
    </source>
</evidence>
<dbReference type="Proteomes" id="UP000187822">
    <property type="component" value="Chromosome I"/>
</dbReference>
<dbReference type="AlphaFoldDB" id="A0A1N5U1I7"/>
<comment type="subcellular location">
    <subcellularLocation>
        <location evidence="8">Cytoplasm</location>
    </subcellularLocation>
</comment>
<keyword evidence="3 8" id="KW-0540">Nuclease</keyword>
<keyword evidence="2 8" id="KW-0819">tRNA processing</keyword>
<comment type="similarity">
    <text evidence="8">Belongs to the eukaryotic/archaeal RNase P protein component 4 family.</text>
</comment>
<dbReference type="GeneID" id="95972315"/>
<evidence type="ECO:0000256" key="6">
    <source>
        <dbReference type="ARBA" id="ARBA00022801"/>
    </source>
</evidence>
<feature type="binding site" evidence="8">
    <location>
        <position position="85"/>
    </location>
    <ligand>
        <name>Zn(2+)</name>
        <dbReference type="ChEBI" id="CHEBI:29105"/>
    </ligand>
</feature>
<comment type="function">
    <text evidence="8">Part of ribonuclease P, a protein complex that generates mature tRNA molecules by cleaving their 5'-ends.</text>
</comment>
<dbReference type="EC" id="3.1.26.5" evidence="8"/>